<comment type="subcellular location">
    <subcellularLocation>
        <location evidence="1">Cytoplasm</location>
        <location evidence="1">Cytoskeleton</location>
        <location evidence="1">Cilium axoneme</location>
    </subcellularLocation>
</comment>
<dbReference type="EMBL" id="GL983437">
    <property type="protein sequence ID" value="EGR33495.1"/>
    <property type="molecule type" value="Genomic_DNA"/>
</dbReference>
<keyword evidence="2" id="KW-0963">Cytoplasm</keyword>
<sequence length="226" mass="27121">MQQKLDNITQYLPKPYKKRRYYTPQDVKIHNTANDCWVSFFNKVYDLTELIQQNISSIYCKPLIEVAGNDITYWFDNDSKEPRKQIDINKGELVYYCPQGQYLHVVDMSNQDQDTPWWKNQKYFIGVLTIKSRKIKIVNMLSHHEDILEIPSEETINEILDRYKIINFHAASYTWKRIKVPLDMEKNLEENGIQDETEEFQELDIPEDQWYIPAIHLYFNDDLTII</sequence>
<evidence type="ECO:0000313" key="12">
    <source>
        <dbReference type="Proteomes" id="UP000008983"/>
    </source>
</evidence>
<dbReference type="RefSeq" id="XP_004037481.1">
    <property type="nucleotide sequence ID" value="XM_004037433.1"/>
</dbReference>
<dbReference type="GO" id="GO:0005930">
    <property type="term" value="C:axoneme"/>
    <property type="evidence" value="ECO:0007669"/>
    <property type="project" value="UniProtKB-SubCell"/>
</dbReference>
<evidence type="ECO:0000313" key="11">
    <source>
        <dbReference type="EMBL" id="EGR33495.1"/>
    </source>
</evidence>
<evidence type="ECO:0000256" key="5">
    <source>
        <dbReference type="ARBA" id="ARBA00023004"/>
    </source>
</evidence>
<dbReference type="eggNOG" id="KOG0537">
    <property type="taxonomic scope" value="Eukaryota"/>
</dbReference>
<dbReference type="InterPro" id="IPR052320">
    <property type="entry name" value="Cytochrome_b5_domain"/>
</dbReference>
<dbReference type="GeneID" id="14909661"/>
<proteinExistence type="predicted"/>
<evidence type="ECO:0000256" key="3">
    <source>
        <dbReference type="ARBA" id="ARBA00022617"/>
    </source>
</evidence>
<keyword evidence="6" id="KW-0206">Cytoskeleton</keyword>
<dbReference type="OrthoDB" id="260091at2759"/>
<evidence type="ECO:0000256" key="8">
    <source>
        <dbReference type="ARBA" id="ARBA00040649"/>
    </source>
</evidence>
<keyword evidence="4" id="KW-0479">Metal-binding</keyword>
<dbReference type="GO" id="GO:0046872">
    <property type="term" value="F:metal ion binding"/>
    <property type="evidence" value="ECO:0007669"/>
    <property type="project" value="UniProtKB-KW"/>
</dbReference>
<dbReference type="PROSITE" id="PS50255">
    <property type="entry name" value="CYTOCHROME_B5_2"/>
    <property type="match status" value="1"/>
</dbReference>
<evidence type="ECO:0000256" key="1">
    <source>
        <dbReference type="ARBA" id="ARBA00004430"/>
    </source>
</evidence>
<dbReference type="AlphaFoldDB" id="G0QMU2"/>
<dbReference type="PANTHER" id="PTHR21281">
    <property type="entry name" value="CYTOCHROME B5 DOMAIN-CONTAINING PROTEIN 1"/>
    <property type="match status" value="1"/>
</dbReference>
<dbReference type="SMART" id="SM01117">
    <property type="entry name" value="Cyt-b5"/>
    <property type="match status" value="1"/>
</dbReference>
<dbReference type="STRING" id="857967.G0QMU2"/>
<dbReference type="Proteomes" id="UP000008983">
    <property type="component" value="Unassembled WGS sequence"/>
</dbReference>
<dbReference type="Gene3D" id="3.10.120.10">
    <property type="entry name" value="Cytochrome b5-like heme/steroid binding domain"/>
    <property type="match status" value="1"/>
</dbReference>
<evidence type="ECO:0000256" key="6">
    <source>
        <dbReference type="ARBA" id="ARBA00023212"/>
    </source>
</evidence>
<gene>
    <name evidence="11" type="ORF">IMG5_051740</name>
</gene>
<dbReference type="PANTHER" id="PTHR21281:SF0">
    <property type="entry name" value="CYTOCHROME B5 DOMAIN-CONTAINING PROTEIN 1"/>
    <property type="match status" value="1"/>
</dbReference>
<dbReference type="OMA" id="DLTHFFH"/>
<dbReference type="InterPro" id="IPR001199">
    <property type="entry name" value="Cyt_B5-like_heme/steroid-bd"/>
</dbReference>
<name>G0QMU2_ICHMU</name>
<dbReference type="Pfam" id="PF00173">
    <property type="entry name" value="Cyt-b5"/>
    <property type="match status" value="1"/>
</dbReference>
<feature type="domain" description="Cytochrome b5 heme-binding" evidence="10">
    <location>
        <begin position="19"/>
        <end position="129"/>
    </location>
</feature>
<comment type="function">
    <text evidence="9">Radial spoke stalk protein that binds heme under oxidizing conditions. Required for the coordinated beating of multiple cilia maybe by functioning in a redox signaling pathway.</text>
</comment>
<dbReference type="SUPFAM" id="SSF55856">
    <property type="entry name" value="Cytochrome b5-like heme/steroid binding domain"/>
    <property type="match status" value="1"/>
</dbReference>
<reference evidence="11 12" key="1">
    <citation type="submission" date="2011-07" db="EMBL/GenBank/DDBJ databases">
        <authorList>
            <person name="Coyne R."/>
            <person name="Brami D."/>
            <person name="Johnson J."/>
            <person name="Hostetler J."/>
            <person name="Hannick L."/>
            <person name="Clark T."/>
            <person name="Cassidy-Hanley D."/>
            <person name="Inman J."/>
        </authorList>
    </citation>
    <scope>NUCLEOTIDE SEQUENCE [LARGE SCALE GENOMIC DNA]</scope>
    <source>
        <strain evidence="11 12">G5</strain>
    </source>
</reference>
<dbReference type="InParanoid" id="G0QMU2"/>
<keyword evidence="12" id="KW-1185">Reference proteome</keyword>
<evidence type="ECO:0000259" key="10">
    <source>
        <dbReference type="PROSITE" id="PS50255"/>
    </source>
</evidence>
<protein>
    <recommendedName>
        <fullName evidence="8">Cytochrome b5 domain-containing protein 1</fullName>
    </recommendedName>
</protein>
<evidence type="ECO:0000256" key="9">
    <source>
        <dbReference type="ARBA" id="ARBA00046139"/>
    </source>
</evidence>
<evidence type="ECO:0000256" key="7">
    <source>
        <dbReference type="ARBA" id="ARBA00023273"/>
    </source>
</evidence>
<organism evidence="11 12">
    <name type="scientific">Ichthyophthirius multifiliis</name>
    <name type="common">White spot disease agent</name>
    <name type="synonym">Ich</name>
    <dbReference type="NCBI Taxonomy" id="5932"/>
    <lineage>
        <taxon>Eukaryota</taxon>
        <taxon>Sar</taxon>
        <taxon>Alveolata</taxon>
        <taxon>Ciliophora</taxon>
        <taxon>Intramacronucleata</taxon>
        <taxon>Oligohymenophorea</taxon>
        <taxon>Hymenostomatida</taxon>
        <taxon>Ophryoglenina</taxon>
        <taxon>Ichthyophthirius</taxon>
    </lineage>
</organism>
<keyword evidence="3" id="KW-0349">Heme</keyword>
<evidence type="ECO:0000256" key="2">
    <source>
        <dbReference type="ARBA" id="ARBA00022490"/>
    </source>
</evidence>
<accession>G0QMU2</accession>
<dbReference type="InterPro" id="IPR036400">
    <property type="entry name" value="Cyt_B5-like_heme/steroid_sf"/>
</dbReference>
<keyword evidence="7" id="KW-0966">Cell projection</keyword>
<evidence type="ECO:0000256" key="4">
    <source>
        <dbReference type="ARBA" id="ARBA00022723"/>
    </source>
</evidence>
<keyword evidence="5" id="KW-0408">Iron</keyword>